<organism evidence="1 2">
    <name type="scientific">Pleurodeles waltl</name>
    <name type="common">Iberian ribbed newt</name>
    <dbReference type="NCBI Taxonomy" id="8319"/>
    <lineage>
        <taxon>Eukaryota</taxon>
        <taxon>Metazoa</taxon>
        <taxon>Chordata</taxon>
        <taxon>Craniata</taxon>
        <taxon>Vertebrata</taxon>
        <taxon>Euteleostomi</taxon>
        <taxon>Amphibia</taxon>
        <taxon>Batrachia</taxon>
        <taxon>Caudata</taxon>
        <taxon>Salamandroidea</taxon>
        <taxon>Salamandridae</taxon>
        <taxon>Pleurodelinae</taxon>
        <taxon>Pleurodeles</taxon>
    </lineage>
</organism>
<reference evidence="1" key="1">
    <citation type="journal article" date="2022" name="bioRxiv">
        <title>Sequencing and chromosome-scale assembly of the giantPleurodeles waltlgenome.</title>
        <authorList>
            <person name="Brown T."/>
            <person name="Elewa A."/>
            <person name="Iarovenko S."/>
            <person name="Subramanian E."/>
            <person name="Araus A.J."/>
            <person name="Petzold A."/>
            <person name="Susuki M."/>
            <person name="Suzuki K.-i.T."/>
            <person name="Hayashi T."/>
            <person name="Toyoda A."/>
            <person name="Oliveira C."/>
            <person name="Osipova E."/>
            <person name="Leigh N.D."/>
            <person name="Simon A."/>
            <person name="Yun M.H."/>
        </authorList>
    </citation>
    <scope>NUCLEOTIDE SEQUENCE</scope>
    <source>
        <strain evidence="1">20211129_DDA</strain>
        <tissue evidence="1">Liver</tissue>
    </source>
</reference>
<sequence>MYYYNGRQIQLRRGVAPIYRFQMHCQKWWKYHNMPFMKVFIWVSTQSRNLNGIHICERFTYLLQHKRVVKGVAHGNALSRQALRRTEGSGPLLSRLTDPAQGSKHKRQLSATLQVACAYYTRPTAHARQFPARAHEAQAC</sequence>
<protein>
    <submittedName>
        <fullName evidence="1">Uncharacterized protein</fullName>
    </submittedName>
</protein>
<evidence type="ECO:0000313" key="1">
    <source>
        <dbReference type="EMBL" id="KAJ1101598.1"/>
    </source>
</evidence>
<evidence type="ECO:0000313" key="2">
    <source>
        <dbReference type="Proteomes" id="UP001066276"/>
    </source>
</evidence>
<proteinExistence type="predicted"/>
<name>A0AAV7MI20_PLEWA</name>
<comment type="caution">
    <text evidence="1">The sequence shown here is derived from an EMBL/GenBank/DDBJ whole genome shotgun (WGS) entry which is preliminary data.</text>
</comment>
<gene>
    <name evidence="1" type="ORF">NDU88_006664</name>
</gene>
<dbReference type="AlphaFoldDB" id="A0AAV7MI20"/>
<accession>A0AAV7MI20</accession>
<dbReference type="Proteomes" id="UP001066276">
    <property type="component" value="Chromosome 10"/>
</dbReference>
<keyword evidence="2" id="KW-1185">Reference proteome</keyword>
<dbReference type="EMBL" id="JANPWB010000014">
    <property type="protein sequence ID" value="KAJ1101598.1"/>
    <property type="molecule type" value="Genomic_DNA"/>
</dbReference>